<dbReference type="PROSITE" id="PS50082">
    <property type="entry name" value="WD_REPEATS_2"/>
    <property type="match status" value="4"/>
</dbReference>
<sequence length="595" mass="65362">MFSRDTASRANSFSRVRKWVSDNASSDITAAAQKKIQTNVRVLKGHSGAVTALHSVTRREVYDLVGDREDAGFFISGSTDCLVKIWDPSLRGSELRATLKGHTGTVRAISSDRAKIVSGSDDQSVIVWDKQTLQLLEELKGHDAQVSCVKMISGERVLTAAHDGTVKMWDVRTDMCVSTVGRCSSAILSIEYDDSTGILAAAGRDTIANIWDLRSGRQMHKLKGHTKWIRSIRMVEDTLITGSDDWTARVWSISRGSCDAVLACHAGPVQAVEYSTLDKGIITGAFEKIGNNQLVSYFDCFLNFEQVKIWDPSLRGSELRATLKGHTGYIFLIGLDASQELTVRAISPDRAKIVSGSDDQICYLKMWDVRTDMCVSTVGRCSSAILWIECDDSTGILAAAGRDSYDIMIFKICRSIRMVEDTLITGSDDWTARVWSCDAVLACHAGRVQSVEYSTFDKGIINHRLKGSLFLAGSADGLLRFWENDGGEDLFINSNLTHFTTDGIKCVKIITLHNSSVLSINAGEHWLGIGAADNSVSLFHRPSNAGTKISGWQLYRVPQRTAAVVRCVASDLERKRICSGGRNGVLRLWDATINI</sequence>
<evidence type="ECO:0000313" key="4">
    <source>
        <dbReference type="EMBL" id="KAF2606694.1"/>
    </source>
</evidence>
<dbReference type="EMBL" id="QGKW02000276">
    <property type="protein sequence ID" value="KAF2606694.1"/>
    <property type="molecule type" value="Genomic_DNA"/>
</dbReference>
<accession>A0A8S9LGU5</accession>
<keyword evidence="1 3" id="KW-0853">WD repeat</keyword>
<dbReference type="PROSITE" id="PS50294">
    <property type="entry name" value="WD_REPEATS_REGION"/>
    <property type="match status" value="3"/>
</dbReference>
<feature type="repeat" description="WD" evidence="3">
    <location>
        <begin position="99"/>
        <end position="138"/>
    </location>
</feature>
<dbReference type="PANTHER" id="PTHR19848:SF8">
    <property type="entry name" value="F-BOX AND WD REPEAT DOMAIN CONTAINING 7"/>
    <property type="match status" value="1"/>
</dbReference>
<protein>
    <recommendedName>
        <fullName evidence="6">Anaphase-promoting complex subunit 4 WD40 domain-containing protein</fullName>
    </recommendedName>
</protein>
<comment type="caution">
    <text evidence="4">The sequence shown here is derived from an EMBL/GenBank/DDBJ whole genome shotgun (WGS) entry which is preliminary data.</text>
</comment>
<feature type="repeat" description="WD" evidence="3">
    <location>
        <begin position="184"/>
        <end position="221"/>
    </location>
</feature>
<keyword evidence="2" id="KW-0677">Repeat</keyword>
<dbReference type="SMART" id="SM00320">
    <property type="entry name" value="WD40"/>
    <property type="match status" value="11"/>
</dbReference>
<evidence type="ECO:0000313" key="5">
    <source>
        <dbReference type="Proteomes" id="UP000712281"/>
    </source>
</evidence>
<organism evidence="4 5">
    <name type="scientific">Brassica cretica</name>
    <name type="common">Mustard</name>
    <dbReference type="NCBI Taxonomy" id="69181"/>
    <lineage>
        <taxon>Eukaryota</taxon>
        <taxon>Viridiplantae</taxon>
        <taxon>Streptophyta</taxon>
        <taxon>Embryophyta</taxon>
        <taxon>Tracheophyta</taxon>
        <taxon>Spermatophyta</taxon>
        <taxon>Magnoliopsida</taxon>
        <taxon>eudicotyledons</taxon>
        <taxon>Gunneridae</taxon>
        <taxon>Pentapetalae</taxon>
        <taxon>rosids</taxon>
        <taxon>malvids</taxon>
        <taxon>Brassicales</taxon>
        <taxon>Brassicaceae</taxon>
        <taxon>Brassiceae</taxon>
        <taxon>Brassica</taxon>
    </lineage>
</organism>
<evidence type="ECO:0000256" key="3">
    <source>
        <dbReference type="PROSITE-ProRule" id="PRU00221"/>
    </source>
</evidence>
<dbReference type="Pfam" id="PF00400">
    <property type="entry name" value="WD40"/>
    <property type="match status" value="5"/>
</dbReference>
<dbReference type="SUPFAM" id="SSF50978">
    <property type="entry name" value="WD40 repeat-like"/>
    <property type="match status" value="2"/>
</dbReference>
<dbReference type="CDD" id="cd00200">
    <property type="entry name" value="WD40"/>
    <property type="match status" value="1"/>
</dbReference>
<dbReference type="InterPro" id="IPR020472">
    <property type="entry name" value="WD40_PAC1"/>
</dbReference>
<dbReference type="PROSITE" id="PS00678">
    <property type="entry name" value="WD_REPEATS_1"/>
    <property type="match status" value="3"/>
</dbReference>
<dbReference type="PRINTS" id="PR00320">
    <property type="entry name" value="GPROTEINBRPT"/>
</dbReference>
<dbReference type="FunFam" id="2.130.10.10:FF:000624">
    <property type="entry name" value="DENN domain and WD repeat-containing protein SCD1"/>
    <property type="match status" value="1"/>
</dbReference>
<dbReference type="AlphaFoldDB" id="A0A8S9LGU5"/>
<dbReference type="InterPro" id="IPR001680">
    <property type="entry name" value="WD40_rpt"/>
</dbReference>
<gene>
    <name evidence="4" type="ORF">F2Q68_00043383</name>
</gene>
<dbReference type="PANTHER" id="PTHR19848">
    <property type="entry name" value="WD40 REPEAT PROTEIN"/>
    <property type="match status" value="1"/>
</dbReference>
<dbReference type="InterPro" id="IPR036322">
    <property type="entry name" value="WD40_repeat_dom_sf"/>
</dbReference>
<feature type="repeat" description="WD" evidence="3">
    <location>
        <begin position="139"/>
        <end position="179"/>
    </location>
</feature>
<dbReference type="Proteomes" id="UP000712281">
    <property type="component" value="Unassembled WGS sequence"/>
</dbReference>
<reference evidence="4" key="1">
    <citation type="submission" date="2019-12" db="EMBL/GenBank/DDBJ databases">
        <title>Genome sequencing and annotation of Brassica cretica.</title>
        <authorList>
            <person name="Studholme D.J."/>
            <person name="Sarris P.F."/>
        </authorList>
    </citation>
    <scope>NUCLEOTIDE SEQUENCE</scope>
    <source>
        <strain evidence="4">PFS-001/15</strain>
        <tissue evidence="4">Leaf</tissue>
    </source>
</reference>
<evidence type="ECO:0000256" key="2">
    <source>
        <dbReference type="ARBA" id="ARBA00022737"/>
    </source>
</evidence>
<dbReference type="InterPro" id="IPR019775">
    <property type="entry name" value="WD40_repeat_CS"/>
</dbReference>
<evidence type="ECO:0008006" key="6">
    <source>
        <dbReference type="Google" id="ProtNLM"/>
    </source>
</evidence>
<name>A0A8S9LGU5_BRACR</name>
<dbReference type="Gene3D" id="2.130.10.10">
    <property type="entry name" value="YVTN repeat-like/Quinoprotein amine dehydrogenase"/>
    <property type="match status" value="4"/>
</dbReference>
<dbReference type="InterPro" id="IPR015943">
    <property type="entry name" value="WD40/YVTN_repeat-like_dom_sf"/>
</dbReference>
<proteinExistence type="predicted"/>
<evidence type="ECO:0000256" key="1">
    <source>
        <dbReference type="ARBA" id="ARBA00022574"/>
    </source>
</evidence>
<feature type="repeat" description="WD" evidence="3">
    <location>
        <begin position="222"/>
        <end position="261"/>
    </location>
</feature>